<comment type="similarity">
    <text evidence="1">Belongs to the 5'-AMP-activated protein kinase gamma subunit family.</text>
</comment>
<evidence type="ECO:0000256" key="1">
    <source>
        <dbReference type="ARBA" id="ARBA00006750"/>
    </source>
</evidence>
<dbReference type="Gene3D" id="3.10.580.10">
    <property type="entry name" value="CBS-domain"/>
    <property type="match status" value="2"/>
</dbReference>
<dbReference type="GO" id="GO:0031588">
    <property type="term" value="C:nucleotide-activated protein kinase complex"/>
    <property type="evidence" value="ECO:0007669"/>
    <property type="project" value="TreeGrafter"/>
</dbReference>
<dbReference type="EMBL" id="CAJNOR010000074">
    <property type="protein sequence ID" value="CAF0785785.1"/>
    <property type="molecule type" value="Genomic_DNA"/>
</dbReference>
<dbReference type="InterPro" id="IPR050511">
    <property type="entry name" value="AMPK_gamma/SDS23_families"/>
</dbReference>
<feature type="domain" description="CBS" evidence="7">
    <location>
        <begin position="286"/>
        <end position="344"/>
    </location>
</feature>
<keyword evidence="9" id="KW-1185">Reference proteome</keyword>
<dbReference type="Pfam" id="PF00571">
    <property type="entry name" value="CBS"/>
    <property type="match status" value="3"/>
</dbReference>
<dbReference type="SUPFAM" id="SSF54631">
    <property type="entry name" value="CBS-domain pair"/>
    <property type="match status" value="2"/>
</dbReference>
<dbReference type="Proteomes" id="UP000663828">
    <property type="component" value="Unassembled WGS sequence"/>
</dbReference>
<keyword evidence="3 5" id="KW-0129">CBS domain</keyword>
<feature type="domain" description="CBS" evidence="7">
    <location>
        <begin position="137"/>
        <end position="196"/>
    </location>
</feature>
<dbReference type="GO" id="GO:0005634">
    <property type="term" value="C:nucleus"/>
    <property type="evidence" value="ECO:0007669"/>
    <property type="project" value="TreeGrafter"/>
</dbReference>
<sequence>MSLNCIVIEPAALTEFRKKRDRHDSYYRINSDEIYQSFFHTHTCYDCMPKSGKVLLLDARLSIRKAFFALVFNGVRAALVWHSPTSSTIGLITISDFINMLITAYDAKWNSVEALESSSILEWKQNLLRKGVNKTEPNSSNIVQLYPEDSLSAAVLALLRHNIHRVPVVDPFTKNFLFLVTHKRILKFLYLYIYDLPQPHFIHQTLEELKIGTYENLVMIDLQTKLIDVLRTFQALRISALPVVDSEKRLRDVYSKFDIMHLAATRTYANLDVPLCDILDLIHDHSTHQVITCKLTDQLFELMDKFVTREVHRLIIVDDNLHIIGVFSMSDLMRFLVPTFENLSRTNSNTSTTSNTTGPVFDGEPMDT</sequence>
<evidence type="ECO:0000256" key="3">
    <source>
        <dbReference type="ARBA" id="ARBA00023122"/>
    </source>
</evidence>
<dbReference type="SMART" id="SM00116">
    <property type="entry name" value="CBS"/>
    <property type="match status" value="4"/>
</dbReference>
<feature type="domain" description="CBS" evidence="7">
    <location>
        <begin position="211"/>
        <end position="273"/>
    </location>
</feature>
<gene>
    <name evidence="8" type="ORF">XAT740_LOCUS2220</name>
</gene>
<dbReference type="InterPro" id="IPR046342">
    <property type="entry name" value="CBS_dom_sf"/>
</dbReference>
<evidence type="ECO:0000256" key="4">
    <source>
        <dbReference type="ARBA" id="ARBA00025878"/>
    </source>
</evidence>
<dbReference type="InterPro" id="IPR000644">
    <property type="entry name" value="CBS_dom"/>
</dbReference>
<feature type="region of interest" description="Disordered" evidence="6">
    <location>
        <begin position="346"/>
        <end position="368"/>
    </location>
</feature>
<dbReference type="GO" id="GO:0005737">
    <property type="term" value="C:cytoplasm"/>
    <property type="evidence" value="ECO:0007669"/>
    <property type="project" value="TreeGrafter"/>
</dbReference>
<dbReference type="PANTHER" id="PTHR13780">
    <property type="entry name" value="AMP-ACTIVATED PROTEIN KINASE, GAMMA REGULATORY SUBUNIT"/>
    <property type="match status" value="1"/>
</dbReference>
<name>A0A813RQT3_ADIRI</name>
<feature type="compositionally biased region" description="Low complexity" evidence="6">
    <location>
        <begin position="346"/>
        <end position="357"/>
    </location>
</feature>
<evidence type="ECO:0000256" key="2">
    <source>
        <dbReference type="ARBA" id="ARBA00022737"/>
    </source>
</evidence>
<comment type="caution">
    <text evidence="8">The sequence shown here is derived from an EMBL/GenBank/DDBJ whole genome shotgun (WGS) entry which is preliminary data.</text>
</comment>
<comment type="subunit">
    <text evidence="4">AMPK is a heterotrimer of an alpha catalytic subunit (PRKAA1 or PRKAA2), a beta (PRKAB1 or PRKAB2) and a gamma non-catalytic subunits (PRKAG1, PRKAG2 or PRKAG3). Interacts with FNIP1 and FNIP2.</text>
</comment>
<dbReference type="PANTHER" id="PTHR13780:SF35">
    <property type="entry name" value="LD22662P"/>
    <property type="match status" value="1"/>
</dbReference>
<reference evidence="8" key="1">
    <citation type="submission" date="2021-02" db="EMBL/GenBank/DDBJ databases">
        <authorList>
            <person name="Nowell W R."/>
        </authorList>
    </citation>
    <scope>NUCLEOTIDE SEQUENCE</scope>
</reference>
<evidence type="ECO:0000256" key="6">
    <source>
        <dbReference type="SAM" id="MobiDB-lite"/>
    </source>
</evidence>
<dbReference type="GO" id="GO:0016208">
    <property type="term" value="F:AMP binding"/>
    <property type="evidence" value="ECO:0007669"/>
    <property type="project" value="TreeGrafter"/>
</dbReference>
<dbReference type="AlphaFoldDB" id="A0A813RQT3"/>
<evidence type="ECO:0000256" key="5">
    <source>
        <dbReference type="PROSITE-ProRule" id="PRU00703"/>
    </source>
</evidence>
<evidence type="ECO:0000259" key="7">
    <source>
        <dbReference type="PROSITE" id="PS51371"/>
    </source>
</evidence>
<dbReference type="GO" id="GO:0019887">
    <property type="term" value="F:protein kinase regulator activity"/>
    <property type="evidence" value="ECO:0007669"/>
    <property type="project" value="TreeGrafter"/>
</dbReference>
<accession>A0A813RQT3</accession>
<evidence type="ECO:0000313" key="8">
    <source>
        <dbReference type="EMBL" id="CAF0785785.1"/>
    </source>
</evidence>
<organism evidence="8 9">
    <name type="scientific">Adineta ricciae</name>
    <name type="common">Rotifer</name>
    <dbReference type="NCBI Taxonomy" id="249248"/>
    <lineage>
        <taxon>Eukaryota</taxon>
        <taxon>Metazoa</taxon>
        <taxon>Spiralia</taxon>
        <taxon>Gnathifera</taxon>
        <taxon>Rotifera</taxon>
        <taxon>Eurotatoria</taxon>
        <taxon>Bdelloidea</taxon>
        <taxon>Adinetida</taxon>
        <taxon>Adinetidae</taxon>
        <taxon>Adineta</taxon>
    </lineage>
</organism>
<proteinExistence type="inferred from homology"/>
<keyword evidence="2" id="KW-0677">Repeat</keyword>
<dbReference type="PROSITE" id="PS51371">
    <property type="entry name" value="CBS"/>
    <property type="match status" value="3"/>
</dbReference>
<evidence type="ECO:0000313" key="9">
    <source>
        <dbReference type="Proteomes" id="UP000663828"/>
    </source>
</evidence>
<protein>
    <recommendedName>
        <fullName evidence="7">CBS domain-containing protein</fullName>
    </recommendedName>
</protein>
<dbReference type="GO" id="GO:0019901">
    <property type="term" value="F:protein kinase binding"/>
    <property type="evidence" value="ECO:0007669"/>
    <property type="project" value="TreeGrafter"/>
</dbReference>